<dbReference type="Proteomes" id="UP000287651">
    <property type="component" value="Unassembled WGS sequence"/>
</dbReference>
<organism evidence="6 7">
    <name type="scientific">Ensete ventricosum</name>
    <name type="common">Abyssinian banana</name>
    <name type="synonym">Musa ensete</name>
    <dbReference type="NCBI Taxonomy" id="4639"/>
    <lineage>
        <taxon>Eukaryota</taxon>
        <taxon>Viridiplantae</taxon>
        <taxon>Streptophyta</taxon>
        <taxon>Embryophyta</taxon>
        <taxon>Tracheophyta</taxon>
        <taxon>Spermatophyta</taxon>
        <taxon>Magnoliopsida</taxon>
        <taxon>Liliopsida</taxon>
        <taxon>Zingiberales</taxon>
        <taxon>Musaceae</taxon>
        <taxon>Ensete</taxon>
    </lineage>
</organism>
<accession>A0A427AL03</accession>
<keyword evidence="2" id="KW-0805">Transcription regulation</keyword>
<dbReference type="InterPro" id="IPR009057">
    <property type="entry name" value="Homeodomain-like_sf"/>
</dbReference>
<proteinExistence type="predicted"/>
<evidence type="ECO:0000256" key="3">
    <source>
        <dbReference type="ARBA" id="ARBA00023163"/>
    </source>
</evidence>
<dbReference type="PANTHER" id="PTHR13859">
    <property type="entry name" value="ATROPHIN-RELATED"/>
    <property type="match status" value="1"/>
</dbReference>
<sequence>MGAGEMNYIEDHAAAETLPDQLHLPDSPCRNGIYDEPLIRPRIGDEYQMQIPELATQSCLTNTRDMLTVDYHVGVGSAIPIMWMHHVGDEQKEFSCSDISSIKGGSVAQTHTGKGQADPVYKTTSQLVAGSSSGHSTGVPLLQLNEAKGYNPFPGMPSSSWSEDESQSFLLGLYIFGKNLVQVKNFVGCKKMGDILSYYYGKFYRSDAYHRWSECRKVRSRRCILGHLIFTGWRQQEILSRVLPKIPKEVQDSLLEVCFYCFYVHC</sequence>
<dbReference type="EMBL" id="AMZH03002085">
    <property type="protein sequence ID" value="RRT76831.1"/>
    <property type="molecule type" value="Genomic_DNA"/>
</dbReference>
<feature type="domain" description="DUF7952" evidence="5">
    <location>
        <begin position="161"/>
        <end position="258"/>
    </location>
</feature>
<keyword evidence="4" id="KW-0539">Nucleus</keyword>
<reference evidence="6 7" key="1">
    <citation type="journal article" date="2014" name="Agronomy (Basel)">
        <title>A Draft Genome Sequence for Ensete ventricosum, the Drought-Tolerant Tree Against Hunger.</title>
        <authorList>
            <person name="Harrison J."/>
            <person name="Moore K.A."/>
            <person name="Paszkiewicz K."/>
            <person name="Jones T."/>
            <person name="Grant M."/>
            <person name="Ambacheew D."/>
            <person name="Muzemil S."/>
            <person name="Studholme D.J."/>
        </authorList>
    </citation>
    <scope>NUCLEOTIDE SEQUENCE [LARGE SCALE GENOMIC DNA]</scope>
</reference>
<comment type="caution">
    <text evidence="6">The sequence shown here is derived from an EMBL/GenBank/DDBJ whole genome shotgun (WGS) entry which is preliminary data.</text>
</comment>
<name>A0A427AL03_ENSVE</name>
<gene>
    <name evidence="6" type="ORF">B296_00022131</name>
</gene>
<evidence type="ECO:0000256" key="4">
    <source>
        <dbReference type="ARBA" id="ARBA00023242"/>
    </source>
</evidence>
<dbReference type="InterPro" id="IPR057712">
    <property type="entry name" value="DUF7952"/>
</dbReference>
<dbReference type="FunFam" id="1.10.10.60:FF:000374">
    <property type="entry name" value="Arginine-glutamic acid dipeptide repeat protein"/>
    <property type="match status" value="1"/>
</dbReference>
<dbReference type="SUPFAM" id="SSF46689">
    <property type="entry name" value="Homeodomain-like"/>
    <property type="match status" value="1"/>
</dbReference>
<dbReference type="Pfam" id="PF25826">
    <property type="entry name" value="DUF7952"/>
    <property type="match status" value="1"/>
</dbReference>
<evidence type="ECO:0000313" key="6">
    <source>
        <dbReference type="EMBL" id="RRT76831.1"/>
    </source>
</evidence>
<comment type="subcellular location">
    <subcellularLocation>
        <location evidence="1">Nucleus</location>
    </subcellularLocation>
</comment>
<evidence type="ECO:0000256" key="2">
    <source>
        <dbReference type="ARBA" id="ARBA00023015"/>
    </source>
</evidence>
<keyword evidence="3" id="KW-0804">Transcription</keyword>
<protein>
    <recommendedName>
        <fullName evidence="5">DUF7952 domain-containing protein</fullName>
    </recommendedName>
</protein>
<evidence type="ECO:0000313" key="7">
    <source>
        <dbReference type="Proteomes" id="UP000287651"/>
    </source>
</evidence>
<evidence type="ECO:0000259" key="5">
    <source>
        <dbReference type="Pfam" id="PF25826"/>
    </source>
</evidence>
<dbReference type="PANTHER" id="PTHR13859:SF11">
    <property type="entry name" value="GRUNGE, ISOFORM J"/>
    <property type="match status" value="1"/>
</dbReference>
<dbReference type="GO" id="GO:0003714">
    <property type="term" value="F:transcription corepressor activity"/>
    <property type="evidence" value="ECO:0007669"/>
    <property type="project" value="TreeGrafter"/>
</dbReference>
<dbReference type="AlphaFoldDB" id="A0A427AL03"/>
<evidence type="ECO:0000256" key="1">
    <source>
        <dbReference type="ARBA" id="ARBA00004123"/>
    </source>
</evidence>
<dbReference type="Gene3D" id="1.10.10.60">
    <property type="entry name" value="Homeodomain-like"/>
    <property type="match status" value="1"/>
</dbReference>
<dbReference type="GO" id="GO:0005634">
    <property type="term" value="C:nucleus"/>
    <property type="evidence" value="ECO:0007669"/>
    <property type="project" value="UniProtKB-SubCell"/>
</dbReference>